<proteinExistence type="predicted"/>
<dbReference type="Proteomes" id="UP001141806">
    <property type="component" value="Unassembled WGS sequence"/>
</dbReference>
<comment type="caution">
    <text evidence="2">The sequence shown here is derived from an EMBL/GenBank/DDBJ whole genome shotgun (WGS) entry which is preliminary data.</text>
</comment>
<evidence type="ECO:0000313" key="2">
    <source>
        <dbReference type="EMBL" id="KAJ4977081.1"/>
    </source>
</evidence>
<protein>
    <submittedName>
        <fullName evidence="2">Uncharacterized protein</fullName>
    </submittedName>
</protein>
<name>A0A9Q0KUS2_9MAGN</name>
<organism evidence="2 3">
    <name type="scientific">Protea cynaroides</name>
    <dbReference type="NCBI Taxonomy" id="273540"/>
    <lineage>
        <taxon>Eukaryota</taxon>
        <taxon>Viridiplantae</taxon>
        <taxon>Streptophyta</taxon>
        <taxon>Embryophyta</taxon>
        <taxon>Tracheophyta</taxon>
        <taxon>Spermatophyta</taxon>
        <taxon>Magnoliopsida</taxon>
        <taxon>Proteales</taxon>
        <taxon>Proteaceae</taxon>
        <taxon>Protea</taxon>
    </lineage>
</organism>
<gene>
    <name evidence="2" type="ORF">NE237_002187</name>
</gene>
<dbReference type="AlphaFoldDB" id="A0A9Q0KUS2"/>
<sequence length="129" mass="14751">MCNSEQHQPHTCSPLHVDRDNPLSRFPASMGKPDATDDNDGEQSPKEVDTSETSDPDLSAKLLNEFHAKASLKSHRSCISEMFLDYKMGQMTRDCLPRFIHWDFIETNGRFRIVEQLSLVHRLSLTGIY</sequence>
<feature type="region of interest" description="Disordered" evidence="1">
    <location>
        <begin position="1"/>
        <end position="57"/>
    </location>
</feature>
<keyword evidence="3" id="KW-1185">Reference proteome</keyword>
<accession>A0A9Q0KUS2</accession>
<reference evidence="2" key="1">
    <citation type="journal article" date="2023" name="Plant J.">
        <title>The genome of the king protea, Protea cynaroides.</title>
        <authorList>
            <person name="Chang J."/>
            <person name="Duong T.A."/>
            <person name="Schoeman C."/>
            <person name="Ma X."/>
            <person name="Roodt D."/>
            <person name="Barker N."/>
            <person name="Li Z."/>
            <person name="Van de Peer Y."/>
            <person name="Mizrachi E."/>
        </authorList>
    </citation>
    <scope>NUCLEOTIDE SEQUENCE</scope>
    <source>
        <tissue evidence="2">Young leaves</tissue>
    </source>
</reference>
<feature type="compositionally biased region" description="Polar residues" evidence="1">
    <location>
        <begin position="1"/>
        <end position="11"/>
    </location>
</feature>
<evidence type="ECO:0000313" key="3">
    <source>
        <dbReference type="Proteomes" id="UP001141806"/>
    </source>
</evidence>
<evidence type="ECO:0000256" key="1">
    <source>
        <dbReference type="SAM" id="MobiDB-lite"/>
    </source>
</evidence>
<dbReference type="EMBL" id="JAMYWD010000003">
    <property type="protein sequence ID" value="KAJ4977081.1"/>
    <property type="molecule type" value="Genomic_DNA"/>
</dbReference>